<reference evidence="1" key="2">
    <citation type="submission" date="2022-01" db="EMBL/GenBank/DDBJ databases">
        <authorList>
            <person name="Yamashiro T."/>
            <person name="Shiraishi A."/>
            <person name="Satake H."/>
            <person name="Nakayama K."/>
        </authorList>
    </citation>
    <scope>NUCLEOTIDE SEQUENCE</scope>
</reference>
<keyword evidence="2" id="KW-1185">Reference proteome</keyword>
<organism evidence="1 2">
    <name type="scientific">Tanacetum coccineum</name>
    <dbReference type="NCBI Taxonomy" id="301880"/>
    <lineage>
        <taxon>Eukaryota</taxon>
        <taxon>Viridiplantae</taxon>
        <taxon>Streptophyta</taxon>
        <taxon>Embryophyta</taxon>
        <taxon>Tracheophyta</taxon>
        <taxon>Spermatophyta</taxon>
        <taxon>Magnoliopsida</taxon>
        <taxon>eudicotyledons</taxon>
        <taxon>Gunneridae</taxon>
        <taxon>Pentapetalae</taxon>
        <taxon>asterids</taxon>
        <taxon>campanulids</taxon>
        <taxon>Asterales</taxon>
        <taxon>Asteraceae</taxon>
        <taxon>Asteroideae</taxon>
        <taxon>Anthemideae</taxon>
        <taxon>Anthemidinae</taxon>
        <taxon>Tanacetum</taxon>
    </lineage>
</organism>
<dbReference type="EMBL" id="BQNB010018335">
    <property type="protein sequence ID" value="GJT73263.1"/>
    <property type="molecule type" value="Genomic_DNA"/>
</dbReference>
<reference evidence="1" key="1">
    <citation type="journal article" date="2022" name="Int. J. Mol. Sci.">
        <title>Draft Genome of Tanacetum Coccineum: Genomic Comparison of Closely Related Tanacetum-Family Plants.</title>
        <authorList>
            <person name="Yamashiro T."/>
            <person name="Shiraishi A."/>
            <person name="Nakayama K."/>
            <person name="Satake H."/>
        </authorList>
    </citation>
    <scope>NUCLEOTIDE SEQUENCE</scope>
</reference>
<evidence type="ECO:0000313" key="1">
    <source>
        <dbReference type="EMBL" id="GJT73263.1"/>
    </source>
</evidence>
<dbReference type="Proteomes" id="UP001151760">
    <property type="component" value="Unassembled WGS sequence"/>
</dbReference>
<comment type="caution">
    <text evidence="1">The sequence shown here is derived from an EMBL/GenBank/DDBJ whole genome shotgun (WGS) entry which is preliminary data.</text>
</comment>
<name>A0ABQ5GD76_9ASTR</name>
<evidence type="ECO:0000313" key="2">
    <source>
        <dbReference type="Proteomes" id="UP001151760"/>
    </source>
</evidence>
<sequence length="266" mass="30953">MCLIPIGGSGILAAVNDEVPGTRSKLVIGTDEASRRTCGKHLWRASLALSENRGFQGMEMTKIPLGDRYVEWCNVSPITGTSSQESNNLRPRDYTFREWTLIKVVHTDISEPVKKALLKFWLIDYFQDESGIIKNPLSRSFHDYKWVFDLEIDQLANEYELGLGKKGHMLDKIWEYYKDVHRDSTYWWHDHGFEEEEHDEMGIEIEKYDPPDVQVETFEVKKYSFKSGQSFVCVTKDLDDSLPLGRKNRSRFKEMIRNEFDAHDAT</sequence>
<gene>
    <name evidence="1" type="ORF">Tco_1032549</name>
</gene>
<accession>A0ABQ5GD76</accession>
<protein>
    <submittedName>
        <fullName evidence="1">Uncharacterized protein</fullName>
    </submittedName>
</protein>
<proteinExistence type="predicted"/>